<name>A0ACC5RED4_9HYPH</name>
<evidence type="ECO:0000313" key="2">
    <source>
        <dbReference type="Proteomes" id="UP000616151"/>
    </source>
</evidence>
<gene>
    <name evidence="1" type="ORF">JHL16_31725</name>
</gene>
<accession>A0ACC5RED4</accession>
<comment type="caution">
    <text evidence="1">The sequence shown here is derived from an EMBL/GenBank/DDBJ whole genome shotgun (WGS) entry which is preliminary data.</text>
</comment>
<reference evidence="1" key="1">
    <citation type="submission" date="2021-01" db="EMBL/GenBank/DDBJ databases">
        <authorList>
            <person name="Sun Q."/>
        </authorList>
    </citation>
    <scope>NUCLEOTIDE SEQUENCE</scope>
    <source>
        <strain evidence="1">YIM B02566</strain>
    </source>
</reference>
<organism evidence="1 2">
    <name type="scientific">Taklimakanibacter albus</name>
    <dbReference type="NCBI Taxonomy" id="2800327"/>
    <lineage>
        <taxon>Bacteria</taxon>
        <taxon>Pseudomonadati</taxon>
        <taxon>Pseudomonadota</taxon>
        <taxon>Alphaproteobacteria</taxon>
        <taxon>Hyphomicrobiales</taxon>
        <taxon>Aestuariivirgaceae</taxon>
        <taxon>Taklimakanibacter</taxon>
    </lineage>
</organism>
<sequence length="180" mass="20134">MIPAGYMAKFVADRPDWLGAARVKDVYSVSACVSSWFVDDCHTEWKHNGFWLFDSIDVIREIAAKKSVDLKDTRFFYYEIYERQFDDEGREGPLQAPHHTAAANVTVPGIKTLEGFDAVTFYAGAGPECSPLSCNSMALKLSVNQHCLLPSLEEAIAHLKRGAFKDCEPGPYRIFSVFSV</sequence>
<protein>
    <submittedName>
        <fullName evidence="1">Uncharacterized protein</fullName>
    </submittedName>
</protein>
<evidence type="ECO:0000313" key="1">
    <source>
        <dbReference type="EMBL" id="MBK1870978.1"/>
    </source>
</evidence>
<dbReference type="Proteomes" id="UP000616151">
    <property type="component" value="Unassembled WGS sequence"/>
</dbReference>
<proteinExistence type="predicted"/>
<dbReference type="EMBL" id="JAENHL010000008">
    <property type="protein sequence ID" value="MBK1870978.1"/>
    <property type="molecule type" value="Genomic_DNA"/>
</dbReference>
<keyword evidence="2" id="KW-1185">Reference proteome</keyword>